<evidence type="ECO:0000259" key="2">
    <source>
        <dbReference type="Pfam" id="PF22803"/>
    </source>
</evidence>
<dbReference type="Pfam" id="PF22803">
    <property type="entry name" value="GBD_Y3"/>
    <property type="match status" value="1"/>
</dbReference>
<reference evidence="3" key="1">
    <citation type="journal article" date="2019" name="Environ. Microbiol.">
        <title>Fungal ecological strategies reflected in gene transcription - a case study of two litter decomposers.</title>
        <authorList>
            <person name="Barbi F."/>
            <person name="Kohler A."/>
            <person name="Barry K."/>
            <person name="Baskaran P."/>
            <person name="Daum C."/>
            <person name="Fauchery L."/>
            <person name="Ihrmark K."/>
            <person name="Kuo A."/>
            <person name="LaButti K."/>
            <person name="Lipzen A."/>
            <person name="Morin E."/>
            <person name="Grigoriev I.V."/>
            <person name="Henrissat B."/>
            <person name="Lindahl B."/>
            <person name="Martin F."/>
        </authorList>
    </citation>
    <scope>NUCLEOTIDE SEQUENCE</scope>
    <source>
        <strain evidence="3">JB14</strain>
    </source>
</reference>
<dbReference type="AlphaFoldDB" id="A0A6A4HDP3"/>
<feature type="chain" id="PRO_5025332777" description="Glycan binding protein Y3-like domain-containing protein" evidence="1">
    <location>
        <begin position="21"/>
        <end position="140"/>
    </location>
</feature>
<evidence type="ECO:0000256" key="1">
    <source>
        <dbReference type="SAM" id="SignalP"/>
    </source>
</evidence>
<dbReference type="InterPro" id="IPR054443">
    <property type="entry name" value="Y3-like_dom"/>
</dbReference>
<name>A0A6A4HDP3_9AGAR</name>
<protein>
    <recommendedName>
        <fullName evidence="2">Glycan binding protein Y3-like domain-containing protein</fullName>
    </recommendedName>
</protein>
<dbReference type="Proteomes" id="UP000799118">
    <property type="component" value="Unassembled WGS sequence"/>
</dbReference>
<keyword evidence="4" id="KW-1185">Reference proteome</keyword>
<gene>
    <name evidence="3" type="ORF">BT96DRAFT_922486</name>
</gene>
<organism evidence="3 4">
    <name type="scientific">Gymnopus androsaceus JB14</name>
    <dbReference type="NCBI Taxonomy" id="1447944"/>
    <lineage>
        <taxon>Eukaryota</taxon>
        <taxon>Fungi</taxon>
        <taxon>Dikarya</taxon>
        <taxon>Basidiomycota</taxon>
        <taxon>Agaricomycotina</taxon>
        <taxon>Agaricomycetes</taxon>
        <taxon>Agaricomycetidae</taxon>
        <taxon>Agaricales</taxon>
        <taxon>Marasmiineae</taxon>
        <taxon>Omphalotaceae</taxon>
        <taxon>Gymnopus</taxon>
    </lineage>
</organism>
<keyword evidence="1" id="KW-0732">Signal</keyword>
<evidence type="ECO:0000313" key="4">
    <source>
        <dbReference type="Proteomes" id="UP000799118"/>
    </source>
</evidence>
<dbReference type="OrthoDB" id="2925523at2759"/>
<dbReference type="EMBL" id="ML769522">
    <property type="protein sequence ID" value="KAE9395926.1"/>
    <property type="molecule type" value="Genomic_DNA"/>
</dbReference>
<sequence length="140" mass="14154">MTFIAISLALGLTIITPVLGQSAVNISSCFSTGVAGASACSSFIDNFCESSTGILAVNVSDSFSRCFNAPAGFRCDFTAWNGLGNHAVIPDLANCENTLNSIVKGCPMGGEGSVQPGGSFTFALDPNEGSCGPDVVTEGS</sequence>
<evidence type="ECO:0000313" key="3">
    <source>
        <dbReference type="EMBL" id="KAE9395926.1"/>
    </source>
</evidence>
<proteinExistence type="predicted"/>
<feature type="domain" description="Glycan binding protein Y3-like" evidence="2">
    <location>
        <begin position="40"/>
        <end position="131"/>
    </location>
</feature>
<feature type="signal peptide" evidence="1">
    <location>
        <begin position="1"/>
        <end position="20"/>
    </location>
</feature>
<accession>A0A6A4HDP3</accession>